<accession>A0A8B4RWR6</accession>
<evidence type="ECO:0008006" key="3">
    <source>
        <dbReference type="Google" id="ProtNLM"/>
    </source>
</evidence>
<evidence type="ECO:0000313" key="2">
    <source>
        <dbReference type="Proteomes" id="UP000255070"/>
    </source>
</evidence>
<organism evidence="1 2">
    <name type="scientific">Comamonas testosteroni</name>
    <name type="common">Pseudomonas testosteroni</name>
    <dbReference type="NCBI Taxonomy" id="285"/>
    <lineage>
        <taxon>Bacteria</taxon>
        <taxon>Pseudomonadati</taxon>
        <taxon>Pseudomonadota</taxon>
        <taxon>Betaproteobacteria</taxon>
        <taxon>Burkholderiales</taxon>
        <taxon>Comamonadaceae</taxon>
        <taxon>Comamonas</taxon>
    </lineage>
</organism>
<dbReference type="GeneID" id="63996288"/>
<sequence length="101" mass="11318">MPVSDRERLLALARQLQVVSAAKDWECLAQLDRLAADWASRSPALLPADEEMRVAWQELAAAHAAAHAACKQALHEAGVRLRDLQHHNEAHKAYAWQEQFS</sequence>
<evidence type="ECO:0000313" key="1">
    <source>
        <dbReference type="EMBL" id="SUY73514.1"/>
    </source>
</evidence>
<gene>
    <name evidence="1" type="ORF">NCTC10698_00201</name>
</gene>
<dbReference type="EMBL" id="UFXL01000001">
    <property type="protein sequence ID" value="SUY73514.1"/>
    <property type="molecule type" value="Genomic_DNA"/>
</dbReference>
<dbReference type="AlphaFoldDB" id="A0A8B4RWR6"/>
<dbReference type="RefSeq" id="WP_003081793.1">
    <property type="nucleotide sequence ID" value="NZ_BBJZ01000034.1"/>
</dbReference>
<keyword evidence="2" id="KW-1185">Reference proteome</keyword>
<comment type="caution">
    <text evidence="1">The sequence shown here is derived from an EMBL/GenBank/DDBJ whole genome shotgun (WGS) entry which is preliminary data.</text>
</comment>
<reference evidence="1 2" key="1">
    <citation type="submission" date="2018-06" db="EMBL/GenBank/DDBJ databases">
        <authorList>
            <consortium name="Pathogen Informatics"/>
            <person name="Doyle S."/>
        </authorList>
    </citation>
    <scope>NUCLEOTIDE SEQUENCE [LARGE SCALE GENOMIC DNA]</scope>
    <source>
        <strain evidence="1 2">NCTC10698</strain>
    </source>
</reference>
<proteinExistence type="predicted"/>
<protein>
    <recommendedName>
        <fullName evidence="3">Flagellar protein FliT</fullName>
    </recommendedName>
</protein>
<dbReference type="Proteomes" id="UP000255070">
    <property type="component" value="Unassembled WGS sequence"/>
</dbReference>
<name>A0A8B4RWR6_COMTE</name>